<reference evidence="3 4" key="1">
    <citation type="submission" date="2020-07" db="EMBL/GenBank/DDBJ databases">
        <title>Genomic Encyclopedia of Type Strains, Phase IV (KMG-V): Genome sequencing to study the core and pangenomes of soil and plant-associated prokaryotes.</title>
        <authorList>
            <person name="Whitman W."/>
        </authorList>
    </citation>
    <scope>NUCLEOTIDE SEQUENCE [LARGE SCALE GENOMIC DNA]</scope>
    <source>
        <strain evidence="3 4">RH2WT43</strain>
    </source>
</reference>
<dbReference type="InterPro" id="IPR059226">
    <property type="entry name" value="Choice_anch_Q_dom"/>
</dbReference>
<keyword evidence="1" id="KW-0732">Signal</keyword>
<dbReference type="PANTHER" id="PTHR11319">
    <property type="entry name" value="G PROTEIN-COUPLED RECEPTOR-RELATED"/>
    <property type="match status" value="1"/>
</dbReference>
<name>A0A839F4V7_9GAMM</name>
<protein>
    <recommendedName>
        <fullName evidence="2">Right handed beta helix domain-containing protein</fullName>
    </recommendedName>
</protein>
<comment type="caution">
    <text evidence="3">The sequence shown here is derived from an EMBL/GenBank/DDBJ whole genome shotgun (WGS) entry which is preliminary data.</text>
</comment>
<feature type="domain" description="Right handed beta helix" evidence="2">
    <location>
        <begin position="106"/>
        <end position="265"/>
    </location>
</feature>
<dbReference type="SMART" id="SM00710">
    <property type="entry name" value="PbH1"/>
    <property type="match status" value="6"/>
</dbReference>
<feature type="signal peptide" evidence="1">
    <location>
        <begin position="1"/>
        <end position="24"/>
    </location>
</feature>
<dbReference type="SUPFAM" id="SSF51126">
    <property type="entry name" value="Pectin lyase-like"/>
    <property type="match status" value="1"/>
</dbReference>
<dbReference type="AlphaFoldDB" id="A0A839F4V7"/>
<dbReference type="Pfam" id="PF13229">
    <property type="entry name" value="Beta_helix"/>
    <property type="match status" value="1"/>
</dbReference>
<dbReference type="InterPro" id="IPR006626">
    <property type="entry name" value="PbH1"/>
</dbReference>
<dbReference type="InterPro" id="IPR039448">
    <property type="entry name" value="Beta_helix"/>
</dbReference>
<keyword evidence="4" id="KW-1185">Reference proteome</keyword>
<organism evidence="3 4">
    <name type="scientific">Dokdonella fugitiva</name>
    <dbReference type="NCBI Taxonomy" id="328517"/>
    <lineage>
        <taxon>Bacteria</taxon>
        <taxon>Pseudomonadati</taxon>
        <taxon>Pseudomonadota</taxon>
        <taxon>Gammaproteobacteria</taxon>
        <taxon>Lysobacterales</taxon>
        <taxon>Rhodanobacteraceae</taxon>
        <taxon>Dokdonella</taxon>
    </lineage>
</organism>
<feature type="chain" id="PRO_5032477676" description="Right handed beta helix domain-containing protein" evidence="1">
    <location>
        <begin position="25"/>
        <end position="412"/>
    </location>
</feature>
<evidence type="ECO:0000313" key="3">
    <source>
        <dbReference type="EMBL" id="MBA8887304.1"/>
    </source>
</evidence>
<dbReference type="RefSeq" id="WP_182530387.1">
    <property type="nucleotide sequence ID" value="NZ_JACGXL010000002.1"/>
</dbReference>
<evidence type="ECO:0000256" key="1">
    <source>
        <dbReference type="SAM" id="SignalP"/>
    </source>
</evidence>
<dbReference type="EMBL" id="JACGXL010000002">
    <property type="protein sequence ID" value="MBA8887304.1"/>
    <property type="molecule type" value="Genomic_DNA"/>
</dbReference>
<dbReference type="Proteomes" id="UP000550401">
    <property type="component" value="Unassembled WGS sequence"/>
</dbReference>
<dbReference type="PANTHER" id="PTHR11319:SF35">
    <property type="entry name" value="OUTER MEMBRANE PROTEIN PMPC-RELATED"/>
    <property type="match status" value="1"/>
</dbReference>
<evidence type="ECO:0000259" key="2">
    <source>
        <dbReference type="Pfam" id="PF13229"/>
    </source>
</evidence>
<dbReference type="Gene3D" id="2.160.20.10">
    <property type="entry name" value="Single-stranded right-handed beta-helix, Pectin lyase-like"/>
    <property type="match status" value="1"/>
</dbReference>
<proteinExistence type="predicted"/>
<accession>A0A839F4V7</accession>
<dbReference type="InterPro" id="IPR011050">
    <property type="entry name" value="Pectin_lyase_fold/virulence"/>
</dbReference>
<evidence type="ECO:0000313" key="4">
    <source>
        <dbReference type="Proteomes" id="UP000550401"/>
    </source>
</evidence>
<sequence>MSVARSTCRPIAAALLLAFGHAGAAAIIDVDVGGDVHVSGHCTLREAIAASNTHASPADTKCRAGSDGGNTIAIPPALAPIELGGAPLDIADAGGETTIRSAVSGVRVDVRRVSGSGSVFSASRPVAFEDVAISGGHGDMAGGGISAGATTVSLTRSRVSDNWSNYFGGGILVTDGSTLTLVDSTVSDNATGDLGLGGGIAADDASTIVLTGSTVSGNTSGDGGGVFAWRGTVSLRNSTVSGNTATGQGGGIATYQVDGLDLIQSTITANTASVGAGIRLYSRAALGTSVTAFGSLLAGNTGSPDIEHANGADDAITGDHNLIGTISAHIAYPSDTLSCDPRLQPLAGNGGPTATHALAADSCARDAGGFMAWSNYDQRGEGHPRFVGDAIDIGAYEYAAADTDRLFADGFD</sequence>
<gene>
    <name evidence="3" type="ORF">FHW12_001518</name>
</gene>
<dbReference type="InterPro" id="IPR012334">
    <property type="entry name" value="Pectin_lyas_fold"/>
</dbReference>
<dbReference type="NCBIfam" id="NF041518">
    <property type="entry name" value="choice_anch_Q"/>
    <property type="match status" value="1"/>
</dbReference>